<evidence type="ECO:0000256" key="4">
    <source>
        <dbReference type="ARBA" id="ARBA00023136"/>
    </source>
</evidence>
<keyword evidence="3 5" id="KW-1133">Transmembrane helix</keyword>
<comment type="function">
    <text evidence="5">May play a role in photosystem I and II biogenesis.</text>
</comment>
<organism evidence="6 7">
    <name type="scientific">Gloeobacter morelensis MG652769</name>
    <dbReference type="NCBI Taxonomy" id="2781736"/>
    <lineage>
        <taxon>Bacteria</taxon>
        <taxon>Bacillati</taxon>
        <taxon>Cyanobacteriota</taxon>
        <taxon>Cyanophyceae</taxon>
        <taxon>Gloeobacterales</taxon>
        <taxon>Gloeobacteraceae</taxon>
        <taxon>Gloeobacter</taxon>
        <taxon>Gloeobacter morelensis</taxon>
    </lineage>
</organism>
<dbReference type="HAMAP" id="MF_00293">
    <property type="entry name" value="PSII_PsbN"/>
    <property type="match status" value="1"/>
</dbReference>
<comment type="subcellular location">
    <subcellularLocation>
        <location evidence="5">Cell inner membrane</location>
        <topology evidence="5">Single-pass membrane protein</topology>
    </subcellularLocation>
    <subcellularLocation>
        <location evidence="1">Membrane</location>
        <topology evidence="1">Single-pass membrane protein</topology>
    </subcellularLocation>
</comment>
<name>A0ABY3PKW1_9CYAN</name>
<protein>
    <recommendedName>
        <fullName evidence="5">Protein PsbN</fullName>
    </recommendedName>
</protein>
<evidence type="ECO:0000256" key="3">
    <source>
        <dbReference type="ARBA" id="ARBA00022989"/>
    </source>
</evidence>
<dbReference type="NCBIfam" id="NF009650">
    <property type="entry name" value="PRK13183.1"/>
    <property type="match status" value="1"/>
</dbReference>
<comment type="caution">
    <text evidence="5">Originally thought to be a component of PSII; based on experiments in Synechocystis, N.tabacum and barley, and its absence from PSII in T.elongatus and T.vulcanus, this is probably not true.</text>
</comment>
<evidence type="ECO:0000313" key="7">
    <source>
        <dbReference type="Proteomes" id="UP001054846"/>
    </source>
</evidence>
<keyword evidence="4 5" id="KW-0472">Membrane</keyword>
<comment type="similarity">
    <text evidence="5">Belongs to the PsbN family.</text>
</comment>
<accession>A0ABY3PKW1</accession>
<reference evidence="6 7" key="1">
    <citation type="journal article" date="2021" name="Genome Biol. Evol.">
        <title>Complete Genome Sequencing of a Novel Gloeobacter Species from a Waterfall Cave in Mexico.</title>
        <authorList>
            <person name="Saw J.H."/>
            <person name="Cardona T."/>
            <person name="Montejano G."/>
        </authorList>
    </citation>
    <scope>NUCLEOTIDE SEQUENCE [LARGE SCALE GENOMIC DNA]</scope>
    <source>
        <strain evidence="6">MG652769</strain>
    </source>
</reference>
<feature type="transmembrane region" description="Helical" evidence="5">
    <location>
        <begin position="6"/>
        <end position="27"/>
    </location>
</feature>
<keyword evidence="7" id="KW-1185">Reference proteome</keyword>
<dbReference type="InterPro" id="IPR003398">
    <property type="entry name" value="PSII_PsbN"/>
</dbReference>
<keyword evidence="5" id="KW-1003">Cell membrane</keyword>
<evidence type="ECO:0000256" key="1">
    <source>
        <dbReference type="ARBA" id="ARBA00004167"/>
    </source>
</evidence>
<keyword evidence="2 5" id="KW-0812">Transmembrane</keyword>
<dbReference type="PANTHER" id="PTHR35326:SF3">
    <property type="entry name" value="PROTEIN PSBN"/>
    <property type="match status" value="1"/>
</dbReference>
<dbReference type="PANTHER" id="PTHR35326">
    <property type="entry name" value="PROTEIN PSBN"/>
    <property type="match status" value="1"/>
</dbReference>
<proteinExistence type="inferred from homology"/>
<gene>
    <name evidence="5 6" type="primary">psbN</name>
    <name evidence="6" type="ORF">ISF26_21460</name>
</gene>
<sequence>MTVAQVFVVGILVSLVLVTAFAVYTAFGPPSKKLADPFEMHED</sequence>
<dbReference type="RefSeq" id="WP_230841348.1">
    <property type="nucleotide sequence ID" value="NZ_CP063845.1"/>
</dbReference>
<evidence type="ECO:0000313" key="6">
    <source>
        <dbReference type="EMBL" id="UFP94288.1"/>
    </source>
</evidence>
<dbReference type="EMBL" id="CP063845">
    <property type="protein sequence ID" value="UFP94288.1"/>
    <property type="molecule type" value="Genomic_DNA"/>
</dbReference>
<evidence type="ECO:0000256" key="5">
    <source>
        <dbReference type="HAMAP-Rule" id="MF_00293"/>
    </source>
</evidence>
<evidence type="ECO:0000256" key="2">
    <source>
        <dbReference type="ARBA" id="ARBA00022692"/>
    </source>
</evidence>
<dbReference type="Pfam" id="PF02468">
    <property type="entry name" value="PsbN"/>
    <property type="match status" value="1"/>
</dbReference>
<dbReference type="Proteomes" id="UP001054846">
    <property type="component" value="Chromosome"/>
</dbReference>
<keyword evidence="5" id="KW-0997">Cell inner membrane</keyword>